<sequence>MKILEYNEFDPGKAGAQYKKLRKMLEKDDFRSAKVKKLAQGDFFRAELDYSNRLLFKLMRYGEERYALMLEVIENHAYDKSRFLRGAQIDEAKIPEPTAAELATDKLAALHYVNPARAHFNLLDKVISFDEVQAAIYHLPPPLIIIGSAGSGKTVLMLEKLKQLSGDVLYITHSPFLVENSRNLYYANSYQGEHQNLDFLSFREFLETIQVPEGREVTYQAFRGWFERYRKSGKLDDAHKLFEEFRGVLTGPVVESPWLSREHYLDLGIKQTIFLDEERPLVYDLFEKYLSWLKDSGFYDANILSQHYLALCQPRYDFVVVDEVQDITNIQLALILRSLRKAEHFALCGDSNQIVHPNFFSWANVKTLFYRSELADSKKVMHILHTNYRNSGEITALANKLLKIKQKRFGSIDRESNYLVSSLGGKTGHIEFLADKDNLLKELNQKTKQSTRFAVLVMRDEQKAAARRFFQTPLIFSVQEAKGLEYENILLYNFVSNDRANFNAIIEGVSAADLEGDLDYARARDKADKSLEVYKFFINSLYVAVTRAVSNLYLIENDARHGLLQLLGLNATREKVDLANQSSSLEDWQREARRLELQGKQEQADEIRKTILHTRQVPWEVLDQARFQTLLPQALDPKNVSNKIRSSLFEYAAFYDEQALAYRLAHAGFQQARHFEAQAPAIVKKYLSGYEGRHYKDVLRDVDAYGVDFRNRFNCTPLMLAARSGNLALIETLKERGANESLTDNFGRAALHWSLLRAYTDPAFAVGPFGSVYERLVPPSLSIKVGERLIKIDNHLSEFFLFHSLVALFKYKVSYPDGWMLRGFSTADFVAAVQAFPENIWRAERKKRAYLSSVLSRNEIDRDYAYNRRLFARMAHGHYVLNPLLAIKSGEAWINLYDFLNLPLLYEGVQGFNSPARYFLDRLIRLRERLLGHAPPDEDEEEEG</sequence>
<keyword evidence="4" id="KW-0067">ATP-binding</keyword>
<evidence type="ECO:0000313" key="8">
    <source>
        <dbReference type="EMBL" id="CDI01771.1"/>
    </source>
</evidence>
<dbReference type="GO" id="GO:0005524">
    <property type="term" value="F:ATP binding"/>
    <property type="evidence" value="ECO:0007669"/>
    <property type="project" value="UniProtKB-KW"/>
</dbReference>
<evidence type="ECO:0000313" key="9">
    <source>
        <dbReference type="Proteomes" id="UP000035760"/>
    </source>
</evidence>
<accession>W6M2M3</accession>
<dbReference type="Gene3D" id="1.25.40.20">
    <property type="entry name" value="Ankyrin repeat-containing domain"/>
    <property type="match status" value="1"/>
</dbReference>
<dbReference type="AlphaFoldDB" id="W6M2M3"/>
<dbReference type="OrthoDB" id="5441773at2"/>
<dbReference type="SUPFAM" id="SSF52540">
    <property type="entry name" value="P-loop containing nucleoside triphosphate hydrolases"/>
    <property type="match status" value="1"/>
</dbReference>
<dbReference type="InterPro" id="IPR014016">
    <property type="entry name" value="UvrD-like_ATP-bd"/>
</dbReference>
<keyword evidence="3" id="KW-0347">Helicase</keyword>
<evidence type="ECO:0000256" key="3">
    <source>
        <dbReference type="ARBA" id="ARBA00022806"/>
    </source>
</evidence>
<evidence type="ECO:0000256" key="5">
    <source>
        <dbReference type="PROSITE-ProRule" id="PRU00023"/>
    </source>
</evidence>
<keyword evidence="1" id="KW-0547">Nucleotide-binding</keyword>
<dbReference type="GO" id="GO:0004386">
    <property type="term" value="F:helicase activity"/>
    <property type="evidence" value="ECO:0007669"/>
    <property type="project" value="UniProtKB-KW"/>
</dbReference>
<feature type="coiled-coil region" evidence="6">
    <location>
        <begin position="578"/>
        <end position="605"/>
    </location>
</feature>
<dbReference type="Pfam" id="PF00580">
    <property type="entry name" value="UvrD-helicase"/>
    <property type="match status" value="1"/>
</dbReference>
<dbReference type="PANTHER" id="PTHR21529:SF4">
    <property type="entry name" value="TPR AND ANKYRIN REPEAT-CONTAINING PROTEIN 1"/>
    <property type="match status" value="1"/>
</dbReference>
<dbReference type="SUPFAM" id="SSF48403">
    <property type="entry name" value="Ankyrin repeat"/>
    <property type="match status" value="1"/>
</dbReference>
<keyword evidence="6" id="KW-0175">Coiled coil</keyword>
<dbReference type="STRING" id="1400863.BN873_200014"/>
<dbReference type="Proteomes" id="UP000035760">
    <property type="component" value="Unassembled WGS sequence"/>
</dbReference>
<feature type="domain" description="UvrD-like helicase ATP-binding" evidence="7">
    <location>
        <begin position="305"/>
        <end position="356"/>
    </location>
</feature>
<keyword evidence="2" id="KW-0378">Hydrolase</keyword>
<dbReference type="InterPro" id="IPR036770">
    <property type="entry name" value="Ankyrin_rpt-contain_sf"/>
</dbReference>
<dbReference type="InterPro" id="IPR027417">
    <property type="entry name" value="P-loop_NTPase"/>
</dbReference>
<dbReference type="InterPro" id="IPR002110">
    <property type="entry name" value="Ankyrin_rpt"/>
</dbReference>
<name>W6M2M3_9GAMM</name>
<dbReference type="EMBL" id="CBTJ020000026">
    <property type="protein sequence ID" value="CDI01771.1"/>
    <property type="molecule type" value="Genomic_DNA"/>
</dbReference>
<evidence type="ECO:0000259" key="7">
    <source>
        <dbReference type="Pfam" id="PF00580"/>
    </source>
</evidence>
<dbReference type="PROSITE" id="PS50297">
    <property type="entry name" value="ANK_REP_REGION"/>
    <property type="match status" value="1"/>
</dbReference>
<comment type="caution">
    <text evidence="8">The sequence shown here is derived from an EMBL/GenBank/DDBJ whole genome shotgun (WGS) entry which is preliminary data.</text>
</comment>
<reference evidence="8" key="1">
    <citation type="submission" date="2013-07" db="EMBL/GenBank/DDBJ databases">
        <authorList>
            <person name="McIlroy S."/>
        </authorList>
    </citation>
    <scope>NUCLEOTIDE SEQUENCE [LARGE SCALE GENOMIC DNA]</scope>
    <source>
        <strain evidence="8">Run_A_D11</strain>
    </source>
</reference>
<gene>
    <name evidence="8" type="ORF">BN873_200014</name>
</gene>
<evidence type="ECO:0000256" key="1">
    <source>
        <dbReference type="ARBA" id="ARBA00022741"/>
    </source>
</evidence>
<keyword evidence="9" id="KW-1185">Reference proteome</keyword>
<reference evidence="8" key="2">
    <citation type="submission" date="2014-03" db="EMBL/GenBank/DDBJ databases">
        <title>Candidatus Competibacter-lineage genomes retrieved from metagenomes reveal functional metabolic diversity.</title>
        <authorList>
            <person name="McIlroy S.J."/>
            <person name="Albertsen M."/>
            <person name="Andresen E.K."/>
            <person name="Saunders A.M."/>
            <person name="Kristiansen R."/>
            <person name="Stokholm-Bjerregaard M."/>
            <person name="Nielsen K.L."/>
            <person name="Nielsen P.H."/>
        </authorList>
    </citation>
    <scope>NUCLEOTIDE SEQUENCE</scope>
    <source>
        <strain evidence="8">Run_A_D11</strain>
    </source>
</reference>
<feature type="repeat" description="ANK" evidence="5">
    <location>
        <begin position="713"/>
        <end position="745"/>
    </location>
</feature>
<evidence type="ECO:0000256" key="4">
    <source>
        <dbReference type="ARBA" id="ARBA00022840"/>
    </source>
</evidence>
<dbReference type="GO" id="GO:0016787">
    <property type="term" value="F:hydrolase activity"/>
    <property type="evidence" value="ECO:0007669"/>
    <property type="project" value="UniProtKB-KW"/>
</dbReference>
<protein>
    <submittedName>
        <fullName evidence="8">Ankyrin</fullName>
    </submittedName>
</protein>
<evidence type="ECO:0000256" key="2">
    <source>
        <dbReference type="ARBA" id="ARBA00022801"/>
    </source>
</evidence>
<evidence type="ECO:0000256" key="6">
    <source>
        <dbReference type="SAM" id="Coils"/>
    </source>
</evidence>
<dbReference type="PROSITE" id="PS50088">
    <property type="entry name" value="ANK_REPEAT"/>
    <property type="match status" value="1"/>
</dbReference>
<organism evidence="8 9">
    <name type="scientific">Candidatus Competibacter denitrificans Run_A_D11</name>
    <dbReference type="NCBI Taxonomy" id="1400863"/>
    <lineage>
        <taxon>Bacteria</taxon>
        <taxon>Pseudomonadati</taxon>
        <taxon>Pseudomonadota</taxon>
        <taxon>Gammaproteobacteria</taxon>
        <taxon>Candidatus Competibacteraceae</taxon>
        <taxon>Candidatus Competibacter</taxon>
    </lineage>
</organism>
<dbReference type="PANTHER" id="PTHR21529">
    <property type="entry name" value="MAMMARY TURMOR VIRUS RECEPTOR HOMOLOG 1, 2 MTVR1, 2"/>
    <property type="match status" value="1"/>
</dbReference>
<proteinExistence type="predicted"/>
<dbReference type="RefSeq" id="WP_048671202.1">
    <property type="nucleotide sequence ID" value="NZ_CBTJ020000026.1"/>
</dbReference>
<keyword evidence="5" id="KW-0040">ANK repeat</keyword>
<dbReference type="InterPro" id="IPR039904">
    <property type="entry name" value="TRANK1"/>
</dbReference>
<dbReference type="Gene3D" id="3.40.50.300">
    <property type="entry name" value="P-loop containing nucleotide triphosphate hydrolases"/>
    <property type="match status" value="2"/>
</dbReference>